<dbReference type="Proteomes" id="UP000196655">
    <property type="component" value="Unassembled WGS sequence"/>
</dbReference>
<dbReference type="PANTHER" id="PTHR44591">
    <property type="entry name" value="STRESS RESPONSE REGULATOR PROTEIN 1"/>
    <property type="match status" value="1"/>
</dbReference>
<organism evidence="4 5">
    <name type="scientific">Inquilinus limosus</name>
    <dbReference type="NCBI Taxonomy" id="171674"/>
    <lineage>
        <taxon>Bacteria</taxon>
        <taxon>Pseudomonadati</taxon>
        <taxon>Pseudomonadota</taxon>
        <taxon>Alphaproteobacteria</taxon>
        <taxon>Rhodospirillales</taxon>
        <taxon>Rhodospirillaceae</taxon>
        <taxon>Inquilinus</taxon>
    </lineage>
</organism>
<feature type="domain" description="Response regulatory" evidence="3">
    <location>
        <begin position="30"/>
        <end position="153"/>
    </location>
</feature>
<dbReference type="PROSITE" id="PS50110">
    <property type="entry name" value="RESPONSE_REGULATORY"/>
    <property type="match status" value="1"/>
</dbReference>
<sequence>MSEAAGLTLGAGVRDPAGLAAVTGQAIPMKILLVDDDELFLEFAAAMLRADGVAVETCASAAEAMAALHLEDGGQPAGDFDAVLIDIVMPEVSGTELCSLIRGHGGYGSLPVIMISATRDMSLIDQALTAGGSSYIQKPIQAATFAGEIRQKITEARG</sequence>
<dbReference type="SMART" id="SM00448">
    <property type="entry name" value="REC"/>
    <property type="match status" value="1"/>
</dbReference>
<reference evidence="5" key="1">
    <citation type="submission" date="2017-05" db="EMBL/GenBank/DDBJ databases">
        <authorList>
            <person name="Macchi M."/>
            <person name="Festa S."/>
            <person name="Coppotelli B.M."/>
            <person name="Morelli I.S."/>
        </authorList>
    </citation>
    <scope>NUCLEOTIDE SEQUENCE [LARGE SCALE GENOMIC DNA]</scope>
    <source>
        <strain evidence="5">I</strain>
    </source>
</reference>
<protein>
    <recommendedName>
        <fullName evidence="3">Response regulatory domain-containing protein</fullName>
    </recommendedName>
</protein>
<keyword evidence="5" id="KW-1185">Reference proteome</keyword>
<proteinExistence type="predicted"/>
<name>A0A211ZLC0_9PROT</name>
<keyword evidence="1 2" id="KW-0597">Phosphoprotein</keyword>
<dbReference type="EMBL" id="NHON01000030">
    <property type="protein sequence ID" value="OWJ65877.1"/>
    <property type="molecule type" value="Genomic_DNA"/>
</dbReference>
<dbReference type="SUPFAM" id="SSF52172">
    <property type="entry name" value="CheY-like"/>
    <property type="match status" value="1"/>
</dbReference>
<evidence type="ECO:0000313" key="5">
    <source>
        <dbReference type="Proteomes" id="UP000196655"/>
    </source>
</evidence>
<dbReference type="CDD" id="cd00156">
    <property type="entry name" value="REC"/>
    <property type="match status" value="1"/>
</dbReference>
<dbReference type="InterPro" id="IPR050595">
    <property type="entry name" value="Bact_response_regulator"/>
</dbReference>
<dbReference type="GO" id="GO:0000160">
    <property type="term" value="P:phosphorelay signal transduction system"/>
    <property type="evidence" value="ECO:0007669"/>
    <property type="project" value="InterPro"/>
</dbReference>
<dbReference type="InterPro" id="IPR011006">
    <property type="entry name" value="CheY-like_superfamily"/>
</dbReference>
<gene>
    <name evidence="4" type="ORF">BWR60_16745</name>
</gene>
<evidence type="ECO:0000313" key="4">
    <source>
        <dbReference type="EMBL" id="OWJ65877.1"/>
    </source>
</evidence>
<accession>A0A211ZLC0</accession>
<dbReference type="InterPro" id="IPR001789">
    <property type="entry name" value="Sig_transdc_resp-reg_receiver"/>
</dbReference>
<dbReference type="STRING" id="1122125.GCA_000423185_06057"/>
<dbReference type="PANTHER" id="PTHR44591:SF3">
    <property type="entry name" value="RESPONSE REGULATORY DOMAIN-CONTAINING PROTEIN"/>
    <property type="match status" value="1"/>
</dbReference>
<dbReference type="RefSeq" id="WP_088152168.1">
    <property type="nucleotide sequence ID" value="NZ_NHON01000030.1"/>
</dbReference>
<dbReference type="Pfam" id="PF00072">
    <property type="entry name" value="Response_reg"/>
    <property type="match status" value="1"/>
</dbReference>
<feature type="modified residue" description="4-aspartylphosphate" evidence="2">
    <location>
        <position position="86"/>
    </location>
</feature>
<comment type="caution">
    <text evidence="4">The sequence shown here is derived from an EMBL/GenBank/DDBJ whole genome shotgun (WGS) entry which is preliminary data.</text>
</comment>
<dbReference type="AlphaFoldDB" id="A0A211ZLC0"/>
<evidence type="ECO:0000259" key="3">
    <source>
        <dbReference type="PROSITE" id="PS50110"/>
    </source>
</evidence>
<dbReference type="Gene3D" id="3.40.50.2300">
    <property type="match status" value="1"/>
</dbReference>
<dbReference type="OrthoDB" id="9800897at2"/>
<evidence type="ECO:0000256" key="1">
    <source>
        <dbReference type="ARBA" id="ARBA00022553"/>
    </source>
</evidence>
<evidence type="ECO:0000256" key="2">
    <source>
        <dbReference type="PROSITE-ProRule" id="PRU00169"/>
    </source>
</evidence>